<evidence type="ECO:0000313" key="2">
    <source>
        <dbReference type="EMBL" id="RZF22623.1"/>
    </source>
</evidence>
<evidence type="ECO:0000313" key="3">
    <source>
        <dbReference type="Proteomes" id="UP000443582"/>
    </source>
</evidence>
<dbReference type="Gene3D" id="3.40.50.410">
    <property type="entry name" value="von Willebrand factor, type A domain"/>
    <property type="match status" value="1"/>
</dbReference>
<feature type="signal peptide" evidence="1">
    <location>
        <begin position="1"/>
        <end position="19"/>
    </location>
</feature>
<protein>
    <recommendedName>
        <fullName evidence="4">VWFA domain-containing protein</fullName>
    </recommendedName>
</protein>
<name>A0ABY0IKG1_9BACT</name>
<keyword evidence="3" id="KW-1185">Reference proteome</keyword>
<accession>A0ABY0IKG1</accession>
<evidence type="ECO:0008006" key="4">
    <source>
        <dbReference type="Google" id="ProtNLM"/>
    </source>
</evidence>
<keyword evidence="1" id="KW-0732">Signal</keyword>
<dbReference type="EMBL" id="QDKL01000001">
    <property type="protein sequence ID" value="RZF22623.1"/>
    <property type="molecule type" value="Genomic_DNA"/>
</dbReference>
<comment type="caution">
    <text evidence="2">The sequence shown here is derived from an EMBL/GenBank/DDBJ whole genome shotgun (WGS) entry which is preliminary data.</text>
</comment>
<feature type="chain" id="PRO_5047428365" description="VWFA domain-containing protein" evidence="1">
    <location>
        <begin position="20"/>
        <end position="510"/>
    </location>
</feature>
<dbReference type="PROSITE" id="PS51257">
    <property type="entry name" value="PROKAR_LIPOPROTEIN"/>
    <property type="match status" value="1"/>
</dbReference>
<proteinExistence type="predicted"/>
<reference evidence="3" key="1">
    <citation type="journal article" date="2019" name="Int. J. Syst. Evol. Microbiol.">
        <title>Halobacteriovorax valvorus sp. nov., a novel prokaryotic predator isolated from coastal seawater of China.</title>
        <authorList>
            <person name="Chen M.-X."/>
        </authorList>
    </citation>
    <scope>NUCLEOTIDE SEQUENCE [LARGE SCALE GENOMIC DNA]</scope>
    <source>
        <strain evidence="3">BL9</strain>
    </source>
</reference>
<organism evidence="2 3">
    <name type="scientific">Halobacteriovorax vibrionivorans</name>
    <dbReference type="NCBI Taxonomy" id="2152716"/>
    <lineage>
        <taxon>Bacteria</taxon>
        <taxon>Pseudomonadati</taxon>
        <taxon>Bdellovibrionota</taxon>
        <taxon>Bacteriovoracia</taxon>
        <taxon>Bacteriovoracales</taxon>
        <taxon>Halobacteriovoraceae</taxon>
        <taxon>Halobacteriovorax</taxon>
    </lineage>
</organism>
<sequence length="510" mass="55187">MKKLLMVVTFILMASCAKEEFATPKNSNGFSTPQTETGAGTVGTSFTYVQPPVDLLFVWDNTSSSTFINNNTKAALNNVVNNISERFDYHVMLAPLVSSGGVNAGTYFFSKDGTSPGGGVQNISKDQASTVIGQFPPAGGTGEAGLQRINDLIKNNQSNGVFRDEAYTLIILMSNEDSSNWNTTGYSLPGNHPVAEEYMKGKVHDLLCMRGNYDGSFHSGAKNPTYNASCSGVGSYRLNSTMMRLISITAAAEPGSSSCPQVGDGEKNWIYRKASQSVLSTAYTNLTGGYPFIPASVTNGDQVDICNTSFRSLFSSVNSAIDDAIIAHKYNFIKIADPNKLVDPDTIVLTKSGVNIPEYTGSGSGFTYRGVMTNKDTRYEPTAGEPQTGHMIQLHGNARLTYPESIQYYYEAPKKFYGYVHLDAKPQLGSISLKINGSTISESSSNGWKLMMNGSEPQYFSNFNIRVVSESDTTPAYPSVIKSGYFLKLYGSAVYSDGANVEVNFYPTGE</sequence>
<dbReference type="InterPro" id="IPR036465">
    <property type="entry name" value="vWFA_dom_sf"/>
</dbReference>
<evidence type="ECO:0000256" key="1">
    <source>
        <dbReference type="SAM" id="SignalP"/>
    </source>
</evidence>
<gene>
    <name evidence="2" type="ORF">DAY19_02290</name>
</gene>
<dbReference type="RefSeq" id="WP_133296864.1">
    <property type="nucleotide sequence ID" value="NZ_QDKL01000001.1"/>
</dbReference>
<dbReference type="Proteomes" id="UP000443582">
    <property type="component" value="Unassembled WGS sequence"/>
</dbReference>